<keyword evidence="2" id="KW-1185">Reference proteome</keyword>
<comment type="caution">
    <text evidence="1">The sequence shown here is derived from an EMBL/GenBank/DDBJ whole genome shotgun (WGS) entry which is preliminary data.</text>
</comment>
<proteinExistence type="predicted"/>
<organism evidence="1 2">
    <name type="scientific">Achromobacter pulmonis</name>
    <dbReference type="NCBI Taxonomy" id="1389932"/>
    <lineage>
        <taxon>Bacteria</taxon>
        <taxon>Pseudomonadati</taxon>
        <taxon>Pseudomonadota</taxon>
        <taxon>Betaproteobacteria</taxon>
        <taxon>Burkholderiales</taxon>
        <taxon>Alcaligenaceae</taxon>
        <taxon>Achromobacter</taxon>
    </lineage>
</organism>
<sequence length="89" mass="9780">MNDLVLTEHKGFRLGVRAVPLRCLEQRGTLPEGFLPLVQVTRSTLVLVDWCIPCPLTPRDTPASAIQEGTAYLKLLIDSGRISQRVAAP</sequence>
<dbReference type="RefSeq" id="WP_102772707.1">
    <property type="nucleotide sequence ID" value="NZ_POQS01000002.1"/>
</dbReference>
<dbReference type="Proteomes" id="UP000235994">
    <property type="component" value="Unassembled WGS sequence"/>
</dbReference>
<dbReference type="EMBL" id="POQS01000002">
    <property type="protein sequence ID" value="PND34648.1"/>
    <property type="molecule type" value="Genomic_DNA"/>
</dbReference>
<reference evidence="1 2" key="1">
    <citation type="submission" date="2018-01" db="EMBL/GenBank/DDBJ databases">
        <title>The draft genome of an aniline degradation strain ANB-1.</title>
        <authorList>
            <person name="Zhang L."/>
            <person name="Jiang J."/>
        </authorList>
    </citation>
    <scope>NUCLEOTIDE SEQUENCE [LARGE SCALE GENOMIC DNA]</scope>
    <source>
        <strain evidence="1 2">ANB-1</strain>
    </source>
</reference>
<dbReference type="AlphaFoldDB" id="A0A2N8KMH6"/>
<protein>
    <submittedName>
        <fullName evidence="1">Uncharacterized protein</fullName>
    </submittedName>
</protein>
<gene>
    <name evidence="1" type="ORF">C1I89_10755</name>
</gene>
<evidence type="ECO:0000313" key="1">
    <source>
        <dbReference type="EMBL" id="PND34648.1"/>
    </source>
</evidence>
<name>A0A2N8KMH6_9BURK</name>
<evidence type="ECO:0000313" key="2">
    <source>
        <dbReference type="Proteomes" id="UP000235994"/>
    </source>
</evidence>
<accession>A0A2N8KMH6</accession>